<accession>A0A6J3LU03</accession>
<reference evidence="2" key="1">
    <citation type="submission" date="2020-01" db="EMBL/GenBank/DDBJ databases">
        <authorList>
            <consortium name="DOE Joint Genome Institute"/>
            <person name="Haridas S."/>
            <person name="Albert R."/>
            <person name="Binder M."/>
            <person name="Bloem J."/>
            <person name="Labutti K."/>
            <person name="Salamov A."/>
            <person name="Andreopoulos B."/>
            <person name="Baker S.E."/>
            <person name="Barry K."/>
            <person name="Bills G."/>
            <person name="Bluhm B.H."/>
            <person name="Cannon C."/>
            <person name="Castanera R."/>
            <person name="Culley D.E."/>
            <person name="Daum C."/>
            <person name="Ezra D."/>
            <person name="Gonzalez J.B."/>
            <person name="Henrissat B."/>
            <person name="Kuo A."/>
            <person name="Liang C."/>
            <person name="Lipzen A."/>
            <person name="Lutzoni F."/>
            <person name="Magnuson J."/>
            <person name="Mondo S."/>
            <person name="Nolan M."/>
            <person name="Ohm R."/>
            <person name="Pangilinan J."/>
            <person name="Park H.-J."/>
            <person name="Ramirez L."/>
            <person name="Alfaro M."/>
            <person name="Sun H."/>
            <person name="Tritt A."/>
            <person name="Yoshinaga Y."/>
            <person name="Zwiers L.-H."/>
            <person name="Turgeon B.G."/>
            <person name="Goodwin S.B."/>
            <person name="Spatafora J.W."/>
            <person name="Crous P.W."/>
            <person name="Grigoriev I.V."/>
        </authorList>
    </citation>
    <scope>NUCLEOTIDE SEQUENCE</scope>
    <source>
        <strain evidence="2">CBS 342.82</strain>
    </source>
</reference>
<evidence type="ECO:0000313" key="2">
    <source>
        <dbReference type="RefSeq" id="XP_033456149.1"/>
    </source>
</evidence>
<keyword evidence="1" id="KW-1185">Reference proteome</keyword>
<sequence>MLTCIGTYSDALEDATFLSRLSPVRNYMLRLLREKVPVIITVVMTVGNQGRALEDEPPNNGDYVGPIAHNAAIWAQSNRLFESKGSDVVQALSCFLLIILESLGLHLDAADDESAREMVETRANKAVTNIDQLLPKLGGLLLKQEHTSVKGKDPLAALLHRLWAFIYHGDVWAELALAGQSDEAQHRPQADAVFGSVMKLSLQHSIGTLVQYSPEHDASQKTSRIFDRNFIKASLRQQVEDYITPEVEALTGLGNPILVAVLYGKFRETKKLKNESGANELYVMANNVINTMQARLKENLSSDMIPSYFIRVGNTPTTDGGMIDRVAIHRIAAKLLARRLPLYPPISRPKHLAGESQSYAQGRP</sequence>
<protein>
    <submittedName>
        <fullName evidence="2">Uncharacterized protein</fullName>
    </submittedName>
</protein>
<evidence type="ECO:0000313" key="1">
    <source>
        <dbReference type="Proteomes" id="UP000504637"/>
    </source>
</evidence>
<dbReference type="SUPFAM" id="SSF56801">
    <property type="entry name" value="Acetyl-CoA synthetase-like"/>
    <property type="match status" value="1"/>
</dbReference>
<proteinExistence type="predicted"/>
<dbReference type="RefSeq" id="XP_033456149.1">
    <property type="nucleotide sequence ID" value="XM_033607116.1"/>
</dbReference>
<name>A0A6J3LU03_9PEZI</name>
<organism evidence="2">
    <name type="scientific">Dissoconium aciculare CBS 342.82</name>
    <dbReference type="NCBI Taxonomy" id="1314786"/>
    <lineage>
        <taxon>Eukaryota</taxon>
        <taxon>Fungi</taxon>
        <taxon>Dikarya</taxon>
        <taxon>Ascomycota</taxon>
        <taxon>Pezizomycotina</taxon>
        <taxon>Dothideomycetes</taxon>
        <taxon>Dothideomycetidae</taxon>
        <taxon>Mycosphaerellales</taxon>
        <taxon>Dissoconiaceae</taxon>
        <taxon>Dissoconium</taxon>
    </lineage>
</organism>
<dbReference type="GeneID" id="54364916"/>
<reference evidence="2" key="3">
    <citation type="submission" date="2025-08" db="UniProtKB">
        <authorList>
            <consortium name="RefSeq"/>
        </authorList>
    </citation>
    <scope>IDENTIFICATION</scope>
    <source>
        <strain evidence="2">CBS 342.82</strain>
    </source>
</reference>
<dbReference type="AlphaFoldDB" id="A0A6J3LU03"/>
<gene>
    <name evidence="2" type="ORF">K489DRAFT_404354</name>
</gene>
<dbReference type="OrthoDB" id="2593732at2759"/>
<dbReference type="Gene3D" id="3.30.300.30">
    <property type="match status" value="1"/>
</dbReference>
<dbReference type="Proteomes" id="UP000504637">
    <property type="component" value="Unplaced"/>
</dbReference>
<dbReference type="InterPro" id="IPR045851">
    <property type="entry name" value="AMP-bd_C_sf"/>
</dbReference>
<reference evidence="2" key="2">
    <citation type="submission" date="2020-04" db="EMBL/GenBank/DDBJ databases">
        <authorList>
            <consortium name="NCBI Genome Project"/>
        </authorList>
    </citation>
    <scope>NUCLEOTIDE SEQUENCE</scope>
    <source>
        <strain evidence="2">CBS 342.82</strain>
    </source>
</reference>